<keyword evidence="1" id="KW-1185">Reference proteome</keyword>
<proteinExistence type="predicted"/>
<reference evidence="2" key="1">
    <citation type="submission" date="2022-11" db="UniProtKB">
        <authorList>
            <consortium name="WormBaseParasite"/>
        </authorList>
    </citation>
    <scope>IDENTIFICATION</scope>
</reference>
<dbReference type="WBParaSite" id="PSU_v2.g12579.t1">
    <property type="protein sequence ID" value="PSU_v2.g12579.t1"/>
    <property type="gene ID" value="PSU_v2.g12579"/>
</dbReference>
<accession>A0A914XZD6</accession>
<sequence length="145" mass="16550">MDPSINEIVCPIDNEWKFKKYDLIAANNFEDGHMGGKHFYAFNIHGVSYKVDIFSTVRSGFTSIYFIVNGSKERKVTGDLTASIESSDYSKKLNTDLQECNNIFFEYNVDFFESKLFVNGEITVRVKGTLKAQRPSVTVSYILML</sequence>
<evidence type="ECO:0000313" key="1">
    <source>
        <dbReference type="Proteomes" id="UP000887577"/>
    </source>
</evidence>
<protein>
    <submittedName>
        <fullName evidence="2">Uncharacterized protein</fullName>
    </submittedName>
</protein>
<dbReference type="Proteomes" id="UP000887577">
    <property type="component" value="Unplaced"/>
</dbReference>
<dbReference type="AlphaFoldDB" id="A0A914XZD6"/>
<name>A0A914XZD6_9BILA</name>
<organism evidence="1 2">
    <name type="scientific">Panagrolaimus superbus</name>
    <dbReference type="NCBI Taxonomy" id="310955"/>
    <lineage>
        <taxon>Eukaryota</taxon>
        <taxon>Metazoa</taxon>
        <taxon>Ecdysozoa</taxon>
        <taxon>Nematoda</taxon>
        <taxon>Chromadorea</taxon>
        <taxon>Rhabditida</taxon>
        <taxon>Tylenchina</taxon>
        <taxon>Panagrolaimomorpha</taxon>
        <taxon>Panagrolaimoidea</taxon>
        <taxon>Panagrolaimidae</taxon>
        <taxon>Panagrolaimus</taxon>
    </lineage>
</organism>
<evidence type="ECO:0000313" key="2">
    <source>
        <dbReference type="WBParaSite" id="PSU_v2.g12579.t1"/>
    </source>
</evidence>